<accession>A0A2N0UL49</accession>
<evidence type="ECO:0000256" key="5">
    <source>
        <dbReference type="ARBA" id="ARBA00023284"/>
    </source>
</evidence>
<dbReference type="NCBIfam" id="TIGR01068">
    <property type="entry name" value="thioredoxin"/>
    <property type="match status" value="1"/>
</dbReference>
<dbReference type="CDD" id="cd02947">
    <property type="entry name" value="TRX_family"/>
    <property type="match status" value="1"/>
</dbReference>
<organism evidence="11 12">
    <name type="scientific">Ruminococcus bromii</name>
    <dbReference type="NCBI Taxonomy" id="40518"/>
    <lineage>
        <taxon>Bacteria</taxon>
        <taxon>Bacillati</taxon>
        <taxon>Bacillota</taxon>
        <taxon>Clostridia</taxon>
        <taxon>Eubacteriales</taxon>
        <taxon>Oscillospiraceae</taxon>
        <taxon>Ruminococcus</taxon>
    </lineage>
</organism>
<evidence type="ECO:0000313" key="12">
    <source>
        <dbReference type="Proteomes" id="UP000233425"/>
    </source>
</evidence>
<proteinExistence type="inferred from homology"/>
<protein>
    <recommendedName>
        <fullName evidence="6 7">Thioredoxin</fullName>
    </recommendedName>
</protein>
<keyword evidence="5 9" id="KW-0676">Redox-active center</keyword>
<dbReference type="AlphaFoldDB" id="A0A2N0UL49"/>
<dbReference type="Proteomes" id="UP000233425">
    <property type="component" value="Unassembled WGS sequence"/>
</dbReference>
<keyword evidence="3" id="KW-0249">Electron transport</keyword>
<reference evidence="11" key="1">
    <citation type="journal article" date="2018" name="Environ. Microbiol.">
        <title>Sporulation capability and amylosome conservation among diverse human colonic and rumen isolates of the keystone starch-degrader Ruminococcus bromii.</title>
        <authorList>
            <person name="Mukhopadhya I."/>
            <person name="Morais S."/>
            <person name="Laverde-Gomez J."/>
            <person name="Sheridan P.O."/>
            <person name="Walker A.W."/>
            <person name="Kelly W."/>
            <person name="Klieve A.V."/>
            <person name="Ouwerkerk D."/>
            <person name="Duncan S.H."/>
            <person name="Louis P."/>
            <person name="Koropatkin N."/>
            <person name="Cockburn D."/>
            <person name="Kibler R."/>
            <person name="Cooper P.J."/>
            <person name="Sandoval C."/>
            <person name="Crost E."/>
            <person name="Juge N."/>
            <person name="Bayer E.A."/>
            <person name="Flint H.J."/>
        </authorList>
    </citation>
    <scope>NUCLEOTIDE SEQUENCE [LARGE SCALE GENOMIC DNA]</scope>
    <source>
        <strain evidence="11">ATCC 27255</strain>
    </source>
</reference>
<feature type="domain" description="Thioredoxin" evidence="10">
    <location>
        <begin position="1"/>
        <end position="106"/>
    </location>
</feature>
<feature type="site" description="Deprotonates C-terminal active site Cys" evidence="8">
    <location>
        <position position="24"/>
    </location>
</feature>
<name>A0A2N0UL49_9FIRM</name>
<evidence type="ECO:0000313" key="11">
    <source>
        <dbReference type="EMBL" id="PKD27713.1"/>
    </source>
</evidence>
<evidence type="ECO:0000256" key="7">
    <source>
        <dbReference type="PIRNR" id="PIRNR000077"/>
    </source>
</evidence>
<dbReference type="GO" id="GO:0015035">
    <property type="term" value="F:protein-disulfide reductase activity"/>
    <property type="evidence" value="ECO:0007669"/>
    <property type="project" value="UniProtKB-UniRule"/>
</dbReference>
<dbReference type="EMBL" id="NNSR01000069">
    <property type="protein sequence ID" value="PKD27713.1"/>
    <property type="molecule type" value="Genomic_DNA"/>
</dbReference>
<dbReference type="PANTHER" id="PTHR45663">
    <property type="entry name" value="GEO12009P1"/>
    <property type="match status" value="1"/>
</dbReference>
<evidence type="ECO:0000256" key="4">
    <source>
        <dbReference type="ARBA" id="ARBA00023157"/>
    </source>
</evidence>
<dbReference type="InterPro" id="IPR036249">
    <property type="entry name" value="Thioredoxin-like_sf"/>
</dbReference>
<evidence type="ECO:0000256" key="9">
    <source>
        <dbReference type="PIRSR" id="PIRSR000077-4"/>
    </source>
</evidence>
<feature type="disulfide bond" description="Redox-active" evidence="9">
    <location>
        <begin position="30"/>
        <end position="33"/>
    </location>
</feature>
<dbReference type="Gene3D" id="3.40.30.10">
    <property type="entry name" value="Glutaredoxin"/>
    <property type="match status" value="1"/>
</dbReference>
<dbReference type="RefSeq" id="WP_101029428.1">
    <property type="nucleotide sequence ID" value="NZ_CABMMZ010000069.1"/>
</dbReference>
<sequence>MPQRVSKDNFHSEVLSADTLVLADFYSDSCIPCKRLSPVLFELEKEYEGKLKIAKINVNFDSELASEYEVQAAPTLVFFKNGEEKERLRGAVKKSEIIEVTEKLIKE</sequence>
<dbReference type="PROSITE" id="PS51352">
    <property type="entry name" value="THIOREDOXIN_2"/>
    <property type="match status" value="1"/>
</dbReference>
<gene>
    <name evidence="11" type="primary">trxA_2</name>
    <name evidence="11" type="ORF">RBATCC27255_01477</name>
</gene>
<dbReference type="GO" id="GO:0005737">
    <property type="term" value="C:cytoplasm"/>
    <property type="evidence" value="ECO:0007669"/>
    <property type="project" value="TreeGrafter"/>
</dbReference>
<keyword evidence="12" id="KW-1185">Reference proteome</keyword>
<feature type="site" description="Contributes to redox potential value" evidence="8">
    <location>
        <position position="32"/>
    </location>
</feature>
<evidence type="ECO:0000256" key="2">
    <source>
        <dbReference type="ARBA" id="ARBA00022448"/>
    </source>
</evidence>
<keyword evidence="2" id="KW-0813">Transport</keyword>
<evidence type="ECO:0000256" key="1">
    <source>
        <dbReference type="ARBA" id="ARBA00008987"/>
    </source>
</evidence>
<dbReference type="PANTHER" id="PTHR45663:SF11">
    <property type="entry name" value="GEO12009P1"/>
    <property type="match status" value="1"/>
</dbReference>
<dbReference type="Pfam" id="PF00085">
    <property type="entry name" value="Thioredoxin"/>
    <property type="match status" value="1"/>
</dbReference>
<comment type="caution">
    <text evidence="11">The sequence shown here is derived from an EMBL/GenBank/DDBJ whole genome shotgun (WGS) entry which is preliminary data.</text>
</comment>
<feature type="site" description="Contributes to redox potential value" evidence="8">
    <location>
        <position position="31"/>
    </location>
</feature>
<dbReference type="SUPFAM" id="SSF52833">
    <property type="entry name" value="Thioredoxin-like"/>
    <property type="match status" value="1"/>
</dbReference>
<feature type="active site" description="Nucleophile" evidence="8">
    <location>
        <position position="33"/>
    </location>
</feature>
<evidence type="ECO:0000256" key="6">
    <source>
        <dbReference type="NCBIfam" id="TIGR01068"/>
    </source>
</evidence>
<feature type="active site" description="Nucleophile" evidence="8">
    <location>
        <position position="30"/>
    </location>
</feature>
<comment type="similarity">
    <text evidence="1 7">Belongs to the thioredoxin family.</text>
</comment>
<keyword evidence="4 9" id="KW-1015">Disulfide bond</keyword>
<dbReference type="InterPro" id="IPR005746">
    <property type="entry name" value="Thioredoxin"/>
</dbReference>
<dbReference type="PIRSF" id="PIRSF000077">
    <property type="entry name" value="Thioredoxin"/>
    <property type="match status" value="1"/>
</dbReference>
<evidence type="ECO:0000259" key="10">
    <source>
        <dbReference type="PROSITE" id="PS51352"/>
    </source>
</evidence>
<evidence type="ECO:0000256" key="3">
    <source>
        <dbReference type="ARBA" id="ARBA00022982"/>
    </source>
</evidence>
<evidence type="ECO:0000256" key="8">
    <source>
        <dbReference type="PIRSR" id="PIRSR000077-1"/>
    </source>
</evidence>
<dbReference type="InterPro" id="IPR013766">
    <property type="entry name" value="Thioredoxin_domain"/>
</dbReference>